<feature type="non-terminal residue" evidence="1">
    <location>
        <position position="64"/>
    </location>
</feature>
<organism evidence="1 2">
    <name type="scientific">Shewanella electrica</name>
    <dbReference type="NCBI Taxonomy" id="515560"/>
    <lineage>
        <taxon>Bacteria</taxon>
        <taxon>Pseudomonadati</taxon>
        <taxon>Pseudomonadota</taxon>
        <taxon>Gammaproteobacteria</taxon>
        <taxon>Alteromonadales</taxon>
        <taxon>Shewanellaceae</taxon>
        <taxon>Shewanella</taxon>
    </lineage>
</organism>
<reference evidence="2" key="1">
    <citation type="submission" date="2023-07" db="EMBL/GenBank/DDBJ databases">
        <title>Shewanella mangrovi sp. nov., an acetaldehyde- degrading bacterium isolated from mangrove sediment.</title>
        <authorList>
            <person name="Liu Y."/>
        </authorList>
    </citation>
    <scope>NUCLEOTIDE SEQUENCE [LARGE SCALE GENOMIC DNA]</scope>
    <source>
        <strain evidence="2">C32</strain>
    </source>
</reference>
<dbReference type="Proteomes" id="UP001201549">
    <property type="component" value="Unassembled WGS sequence"/>
</dbReference>
<dbReference type="RefSeq" id="WP_238898751.1">
    <property type="nucleotide sequence ID" value="NZ_JAKOGG010000472.1"/>
</dbReference>
<evidence type="ECO:0000313" key="2">
    <source>
        <dbReference type="Proteomes" id="UP001201549"/>
    </source>
</evidence>
<comment type="caution">
    <text evidence="1">The sequence shown here is derived from an EMBL/GenBank/DDBJ whole genome shotgun (WGS) entry which is preliminary data.</text>
</comment>
<keyword evidence="2" id="KW-1185">Reference proteome</keyword>
<proteinExistence type="predicted"/>
<protein>
    <submittedName>
        <fullName evidence="1">Uncharacterized protein</fullName>
    </submittedName>
</protein>
<accession>A0ABT2FS91</accession>
<dbReference type="EMBL" id="JAKOGG010000472">
    <property type="protein sequence ID" value="MCS4558951.1"/>
    <property type="molecule type" value="Genomic_DNA"/>
</dbReference>
<gene>
    <name evidence="1" type="ORF">L9G74_21260</name>
</gene>
<evidence type="ECO:0000313" key="1">
    <source>
        <dbReference type="EMBL" id="MCS4558951.1"/>
    </source>
</evidence>
<name>A0ABT2FS91_9GAMM</name>
<sequence>MTQEQIDDMLNKQFLAYLNNNKPFVTEKVGNHVKEIANIITKGKSLNEIIEWLKELVASTPDPP</sequence>